<feature type="region of interest" description="Disordered" evidence="1">
    <location>
        <begin position="37"/>
        <end position="59"/>
    </location>
</feature>
<feature type="compositionally biased region" description="Low complexity" evidence="1">
    <location>
        <begin position="49"/>
        <end position="59"/>
    </location>
</feature>
<accession>A0ABV6ULQ1</accession>
<keyword evidence="3" id="KW-1185">Reference proteome</keyword>
<dbReference type="RefSeq" id="WP_030249788.1">
    <property type="nucleotide sequence ID" value="NZ_JBHEZZ010000006.1"/>
</dbReference>
<evidence type="ECO:0000256" key="1">
    <source>
        <dbReference type="SAM" id="MobiDB-lite"/>
    </source>
</evidence>
<evidence type="ECO:0000313" key="2">
    <source>
        <dbReference type="EMBL" id="MFC1402379.1"/>
    </source>
</evidence>
<comment type="caution">
    <text evidence="2">The sequence shown here is derived from an EMBL/GenBank/DDBJ whole genome shotgun (WGS) entry which is preliminary data.</text>
</comment>
<feature type="region of interest" description="Disordered" evidence="1">
    <location>
        <begin position="89"/>
        <end position="108"/>
    </location>
</feature>
<sequence>MAGDDLALDRALNPWMFDKSGVSQYIDTLASGYKTDATPQSIQQSGHLDSQAQQATSDAAQKAVTHALQGSGLSAQQINDYASTASTGALNGYQNGAGDDDRVNGNYS</sequence>
<name>A0ABV6ULQ1_9ACTN</name>
<dbReference type="EMBL" id="JBHEZZ010000006">
    <property type="protein sequence ID" value="MFC1402379.1"/>
    <property type="molecule type" value="Genomic_DNA"/>
</dbReference>
<reference evidence="2 3" key="1">
    <citation type="submission" date="2024-09" db="EMBL/GenBank/DDBJ databases">
        <authorList>
            <person name="Lee S.D."/>
        </authorList>
    </citation>
    <scope>NUCLEOTIDE SEQUENCE [LARGE SCALE GENOMIC DNA]</scope>
    <source>
        <strain evidence="2 3">N1-5</strain>
    </source>
</reference>
<proteinExistence type="predicted"/>
<protein>
    <submittedName>
        <fullName evidence="2">Uncharacterized protein</fullName>
    </submittedName>
</protein>
<dbReference type="Proteomes" id="UP001592528">
    <property type="component" value="Unassembled WGS sequence"/>
</dbReference>
<organism evidence="2 3">
    <name type="scientific">Streptacidiphilus cavernicola</name>
    <dbReference type="NCBI Taxonomy" id="3342716"/>
    <lineage>
        <taxon>Bacteria</taxon>
        <taxon>Bacillati</taxon>
        <taxon>Actinomycetota</taxon>
        <taxon>Actinomycetes</taxon>
        <taxon>Kitasatosporales</taxon>
        <taxon>Streptomycetaceae</taxon>
        <taxon>Streptacidiphilus</taxon>
    </lineage>
</organism>
<gene>
    <name evidence="2" type="ORF">ACEZDJ_13895</name>
</gene>
<feature type="compositionally biased region" description="Basic and acidic residues" evidence="1">
    <location>
        <begin position="99"/>
        <end position="108"/>
    </location>
</feature>
<feature type="compositionally biased region" description="Polar residues" evidence="1">
    <location>
        <begin position="37"/>
        <end position="48"/>
    </location>
</feature>
<evidence type="ECO:0000313" key="3">
    <source>
        <dbReference type="Proteomes" id="UP001592528"/>
    </source>
</evidence>